<comment type="subcellular location">
    <subcellularLocation>
        <location evidence="1">Cell membrane</location>
        <topology evidence="1">Multi-pass membrane protein</topology>
    </subcellularLocation>
</comment>
<feature type="transmembrane region" description="Helical" evidence="12">
    <location>
        <begin position="310"/>
        <end position="331"/>
    </location>
</feature>
<evidence type="ECO:0000256" key="5">
    <source>
        <dbReference type="ARBA" id="ARBA00022692"/>
    </source>
</evidence>
<evidence type="ECO:0000313" key="14">
    <source>
        <dbReference type="Proteomes" id="UP001626550"/>
    </source>
</evidence>
<evidence type="ECO:0000256" key="8">
    <source>
        <dbReference type="ARBA" id="ARBA00023065"/>
    </source>
</evidence>
<keyword evidence="4" id="KW-1003">Cell membrane</keyword>
<evidence type="ECO:0000256" key="3">
    <source>
        <dbReference type="ARBA" id="ARBA00022448"/>
    </source>
</evidence>
<feature type="transmembrane region" description="Helical" evidence="12">
    <location>
        <begin position="616"/>
        <end position="633"/>
    </location>
</feature>
<comment type="caution">
    <text evidence="13">The sequence shown here is derived from an EMBL/GenBank/DDBJ whole genome shotgun (WGS) entry which is preliminary data.</text>
</comment>
<name>A0ABD2QJ65_9PLAT</name>
<comment type="similarity">
    <text evidence="2">Belongs to the otopetrin family.</text>
</comment>
<dbReference type="GO" id="GO:0015252">
    <property type="term" value="F:proton channel activity"/>
    <property type="evidence" value="ECO:0007669"/>
    <property type="project" value="UniProtKB-ARBA"/>
</dbReference>
<keyword evidence="3" id="KW-0813">Transport</keyword>
<feature type="region of interest" description="Disordered" evidence="11">
    <location>
        <begin position="348"/>
        <end position="376"/>
    </location>
</feature>
<dbReference type="PANTHER" id="PTHR21522:SF32">
    <property type="entry name" value="OTOPETRIN-2"/>
    <property type="match status" value="1"/>
</dbReference>
<evidence type="ECO:0000256" key="1">
    <source>
        <dbReference type="ARBA" id="ARBA00004651"/>
    </source>
</evidence>
<evidence type="ECO:0000256" key="7">
    <source>
        <dbReference type="ARBA" id="ARBA00022989"/>
    </source>
</evidence>
<feature type="transmembrane region" description="Helical" evidence="12">
    <location>
        <begin position="12"/>
        <end position="36"/>
    </location>
</feature>
<reference evidence="13 14" key="1">
    <citation type="submission" date="2024-11" db="EMBL/GenBank/DDBJ databases">
        <title>Adaptive evolution of stress response genes in parasites aligns with host niche diversity.</title>
        <authorList>
            <person name="Hahn C."/>
            <person name="Resl P."/>
        </authorList>
    </citation>
    <scope>NUCLEOTIDE SEQUENCE [LARGE SCALE GENOMIC DNA]</scope>
    <source>
        <strain evidence="13">EGGRZ-B1_66</strain>
        <tissue evidence="13">Body</tissue>
    </source>
</reference>
<keyword evidence="9 12" id="KW-0472">Membrane</keyword>
<feature type="transmembrane region" description="Helical" evidence="12">
    <location>
        <begin position="539"/>
        <end position="558"/>
    </location>
</feature>
<keyword evidence="6" id="KW-0375">Hydrogen ion transport</keyword>
<gene>
    <name evidence="13" type="ORF">Ciccas_001786</name>
</gene>
<dbReference type="InterPro" id="IPR004878">
    <property type="entry name" value="Otopetrin"/>
</dbReference>
<feature type="transmembrane region" description="Helical" evidence="12">
    <location>
        <begin position="240"/>
        <end position="258"/>
    </location>
</feature>
<accession>A0ABD2QJ65</accession>
<feature type="transmembrane region" description="Helical" evidence="12">
    <location>
        <begin position="48"/>
        <end position="71"/>
    </location>
</feature>
<keyword evidence="8" id="KW-0406">Ion transport</keyword>
<dbReference type="Pfam" id="PF03189">
    <property type="entry name" value="Otopetrin"/>
    <property type="match status" value="2"/>
</dbReference>
<keyword evidence="7 12" id="KW-1133">Transmembrane helix</keyword>
<sequence length="659" mass="76229">MKHQSLFQHFLYLFVLTQLAITIVLPICDAFFSIIHKAPHDHKYYREVWLILQYLGGILSLAYLQMMIIVYEVRTKRLYIYASMKRTRSLPESPEIKHSSDAATFQEIDDIDVAIGDSYLRYKPNADMQNHNFGLFNRIIRCIDETCFQKTCFVNHSRWKNTNKGMAYLSWHPQGLNLYMRLGAVGFGFGVMIYDGFNLLSYLQNEMNRGCFSHAYIPKTIIHFVFVLWQTYFVFKYHRLVINVSSFVVSLAFTHLAIVNFGQWLKVIVAEVQADFSPNCLVSNVSSQQIDEYKSYTDILALFSTYTRKALYPITVQYSIIVGMLFFKMLYRTRNSLMSSTKRNIFRASGPSAEHEPNSEKNATSSDSLESKKEMSKKSKNVSSLYDQELGVSYEVCEKHSEYTTMCGRKVYVPIMPTDAIDKPQNSLFAGLVLFIASCVALVIFIYYIRSQKKYDQMKAMHVYQYSKIMVLTLALFAAIGAIRQTSKLHYRGLNEEDSFEYNLLSIGFTGNFIYYLFLLVPAFEDSFTPNHSDVAELYVAKCFLEIFQSLCQFFLLVEVARRGPCCLQQSRIKPGRSLVIFLLISNLTLWLMNTVEVRRADLAQSLHQGYFGVNGWNIITCCLIPLIIFYRFHSTVCLADIWCRCFIKTKHKYKCSSS</sequence>
<keyword evidence="10" id="KW-0407">Ion channel</keyword>
<feature type="transmembrane region" description="Helical" evidence="12">
    <location>
        <begin position="178"/>
        <end position="197"/>
    </location>
</feature>
<dbReference type="EMBL" id="JBJKFK010000126">
    <property type="protein sequence ID" value="KAL3319554.1"/>
    <property type="molecule type" value="Genomic_DNA"/>
</dbReference>
<evidence type="ECO:0000256" key="9">
    <source>
        <dbReference type="ARBA" id="ARBA00023136"/>
    </source>
</evidence>
<evidence type="ECO:0000256" key="11">
    <source>
        <dbReference type="SAM" id="MobiDB-lite"/>
    </source>
</evidence>
<evidence type="ECO:0000256" key="4">
    <source>
        <dbReference type="ARBA" id="ARBA00022475"/>
    </source>
</evidence>
<dbReference type="Proteomes" id="UP001626550">
    <property type="component" value="Unassembled WGS sequence"/>
</dbReference>
<evidence type="ECO:0000256" key="10">
    <source>
        <dbReference type="ARBA" id="ARBA00023303"/>
    </source>
</evidence>
<dbReference type="PANTHER" id="PTHR21522">
    <property type="entry name" value="PROTON CHANNEL OTOP"/>
    <property type="match status" value="1"/>
</dbReference>
<dbReference type="AlphaFoldDB" id="A0ABD2QJ65"/>
<evidence type="ECO:0000313" key="13">
    <source>
        <dbReference type="EMBL" id="KAL3319554.1"/>
    </source>
</evidence>
<feature type="transmembrane region" description="Helical" evidence="12">
    <location>
        <begin position="464"/>
        <end position="483"/>
    </location>
</feature>
<feature type="transmembrane region" description="Helical" evidence="12">
    <location>
        <begin position="428"/>
        <end position="449"/>
    </location>
</feature>
<evidence type="ECO:0000256" key="2">
    <source>
        <dbReference type="ARBA" id="ARBA00006513"/>
    </source>
</evidence>
<protein>
    <submittedName>
        <fullName evidence="13">Uncharacterized protein</fullName>
    </submittedName>
</protein>
<feature type="transmembrane region" description="Helical" evidence="12">
    <location>
        <begin position="504"/>
        <end position="524"/>
    </location>
</feature>
<evidence type="ECO:0000256" key="6">
    <source>
        <dbReference type="ARBA" id="ARBA00022781"/>
    </source>
</evidence>
<feature type="transmembrane region" description="Helical" evidence="12">
    <location>
        <begin position="217"/>
        <end position="235"/>
    </location>
</feature>
<keyword evidence="14" id="KW-1185">Reference proteome</keyword>
<keyword evidence="5 12" id="KW-0812">Transmembrane</keyword>
<organism evidence="13 14">
    <name type="scientific">Cichlidogyrus casuarinus</name>
    <dbReference type="NCBI Taxonomy" id="1844966"/>
    <lineage>
        <taxon>Eukaryota</taxon>
        <taxon>Metazoa</taxon>
        <taxon>Spiralia</taxon>
        <taxon>Lophotrochozoa</taxon>
        <taxon>Platyhelminthes</taxon>
        <taxon>Monogenea</taxon>
        <taxon>Monopisthocotylea</taxon>
        <taxon>Dactylogyridea</taxon>
        <taxon>Ancyrocephalidae</taxon>
        <taxon>Cichlidogyrus</taxon>
    </lineage>
</organism>
<feature type="transmembrane region" description="Helical" evidence="12">
    <location>
        <begin position="579"/>
        <end position="596"/>
    </location>
</feature>
<evidence type="ECO:0000256" key="12">
    <source>
        <dbReference type="SAM" id="Phobius"/>
    </source>
</evidence>
<proteinExistence type="inferred from homology"/>
<dbReference type="GO" id="GO:0005886">
    <property type="term" value="C:plasma membrane"/>
    <property type="evidence" value="ECO:0007669"/>
    <property type="project" value="UniProtKB-SubCell"/>
</dbReference>